<keyword evidence="7 8" id="KW-0472">Membrane</keyword>
<comment type="subcellular location">
    <subcellularLocation>
        <location evidence="1">Cell membrane</location>
        <topology evidence="1">Multi-pass membrane protein</topology>
    </subcellularLocation>
</comment>
<feature type="transmembrane region" description="Helical" evidence="8">
    <location>
        <begin position="75"/>
        <end position="95"/>
    </location>
</feature>
<reference evidence="10 11" key="1">
    <citation type="submission" date="2020-11" db="EMBL/GenBank/DDBJ databases">
        <title>Taxonomic evaluation of the Bacillus sporothermodurans group of bacteria based on whole genome sequences.</title>
        <authorList>
            <person name="Fiedler G."/>
            <person name="Herbstmann A.-D."/>
            <person name="Doll E."/>
            <person name="Wenning M."/>
            <person name="Brinks E."/>
            <person name="Kabisch J."/>
            <person name="Breitenwieser F."/>
            <person name="Lappann M."/>
            <person name="Boehnlein C."/>
            <person name="Franz C."/>
        </authorList>
    </citation>
    <scope>NUCLEOTIDE SEQUENCE [LARGE SCALE GENOMIC DNA]</scope>
    <source>
        <strain evidence="10 11">JCM 19841</strain>
    </source>
</reference>
<dbReference type="Gene3D" id="1.10.3730.20">
    <property type="match status" value="1"/>
</dbReference>
<evidence type="ECO:0000256" key="3">
    <source>
        <dbReference type="ARBA" id="ARBA00022448"/>
    </source>
</evidence>
<feature type="transmembrane region" description="Helical" evidence="8">
    <location>
        <begin position="107"/>
        <end position="124"/>
    </location>
</feature>
<dbReference type="InterPro" id="IPR000620">
    <property type="entry name" value="EamA_dom"/>
</dbReference>
<evidence type="ECO:0000256" key="5">
    <source>
        <dbReference type="ARBA" id="ARBA00022692"/>
    </source>
</evidence>
<dbReference type="RefSeq" id="WP_202779659.1">
    <property type="nucleotide sequence ID" value="NZ_CP065425.1"/>
</dbReference>
<dbReference type="Proteomes" id="UP000595691">
    <property type="component" value="Chromosome"/>
</dbReference>
<feature type="transmembrane region" description="Helical" evidence="8">
    <location>
        <begin position="7"/>
        <end position="26"/>
    </location>
</feature>
<evidence type="ECO:0000256" key="1">
    <source>
        <dbReference type="ARBA" id="ARBA00004651"/>
    </source>
</evidence>
<dbReference type="InterPro" id="IPR004626">
    <property type="entry name" value="RarD"/>
</dbReference>
<proteinExistence type="inferred from homology"/>
<protein>
    <submittedName>
        <fullName evidence="10">EamA family transporter RarD</fullName>
    </submittedName>
</protein>
<dbReference type="InterPro" id="IPR037185">
    <property type="entry name" value="EmrE-like"/>
</dbReference>
<dbReference type="PANTHER" id="PTHR22911:SF137">
    <property type="entry name" value="SOLUTE CARRIER FAMILY 35 MEMBER G2-RELATED"/>
    <property type="match status" value="1"/>
</dbReference>
<feature type="transmembrane region" description="Helical" evidence="8">
    <location>
        <begin position="131"/>
        <end position="147"/>
    </location>
</feature>
<keyword evidence="11" id="KW-1185">Reference proteome</keyword>
<name>A0ABX7E721_9BACI</name>
<evidence type="ECO:0000256" key="2">
    <source>
        <dbReference type="ARBA" id="ARBA00007362"/>
    </source>
</evidence>
<evidence type="ECO:0000313" key="10">
    <source>
        <dbReference type="EMBL" id="QQZ10602.1"/>
    </source>
</evidence>
<evidence type="ECO:0000313" key="11">
    <source>
        <dbReference type="Proteomes" id="UP000595691"/>
    </source>
</evidence>
<dbReference type="NCBIfam" id="TIGR00688">
    <property type="entry name" value="rarD"/>
    <property type="match status" value="1"/>
</dbReference>
<feature type="transmembrane region" description="Helical" evidence="8">
    <location>
        <begin position="153"/>
        <end position="170"/>
    </location>
</feature>
<accession>A0ABX7E721</accession>
<organism evidence="10 11">
    <name type="scientific">Heyndrickxia vini</name>
    <dbReference type="NCBI Taxonomy" id="1476025"/>
    <lineage>
        <taxon>Bacteria</taxon>
        <taxon>Bacillati</taxon>
        <taxon>Bacillota</taxon>
        <taxon>Bacilli</taxon>
        <taxon>Bacillales</taxon>
        <taxon>Bacillaceae</taxon>
        <taxon>Heyndrickxia</taxon>
    </lineage>
</organism>
<feature type="domain" description="EamA" evidence="9">
    <location>
        <begin position="7"/>
        <end position="147"/>
    </location>
</feature>
<evidence type="ECO:0000256" key="7">
    <source>
        <dbReference type="ARBA" id="ARBA00023136"/>
    </source>
</evidence>
<evidence type="ECO:0000259" key="9">
    <source>
        <dbReference type="Pfam" id="PF00892"/>
    </source>
</evidence>
<dbReference type="SUPFAM" id="SSF103481">
    <property type="entry name" value="Multidrug resistance efflux transporter EmrE"/>
    <property type="match status" value="1"/>
</dbReference>
<dbReference type="PANTHER" id="PTHR22911">
    <property type="entry name" value="ACYL-MALONYL CONDENSING ENZYME-RELATED"/>
    <property type="match status" value="1"/>
</dbReference>
<dbReference type="Pfam" id="PF00892">
    <property type="entry name" value="EamA"/>
    <property type="match status" value="1"/>
</dbReference>
<keyword evidence="5 8" id="KW-0812">Transmembrane</keyword>
<evidence type="ECO:0000256" key="6">
    <source>
        <dbReference type="ARBA" id="ARBA00022989"/>
    </source>
</evidence>
<dbReference type="EMBL" id="CP065425">
    <property type="protein sequence ID" value="QQZ10602.1"/>
    <property type="molecule type" value="Genomic_DNA"/>
</dbReference>
<comment type="similarity">
    <text evidence="2">Belongs to the EamA transporter family.</text>
</comment>
<keyword evidence="4" id="KW-1003">Cell membrane</keyword>
<feature type="transmembrane region" description="Helical" evidence="8">
    <location>
        <begin position="38"/>
        <end position="55"/>
    </location>
</feature>
<keyword evidence="3" id="KW-0813">Transport</keyword>
<keyword evidence="6 8" id="KW-1133">Transmembrane helix</keyword>
<gene>
    <name evidence="10" type="primary">rarD</name>
    <name evidence="10" type="ORF">I5776_06800</name>
</gene>
<evidence type="ECO:0000256" key="8">
    <source>
        <dbReference type="SAM" id="Phobius"/>
    </source>
</evidence>
<evidence type="ECO:0000256" key="4">
    <source>
        <dbReference type="ARBA" id="ARBA00022475"/>
    </source>
</evidence>
<sequence>MKHEEKTGIIFAVFSYIVWGILPMYWKWLNHISAEEILANRIFWSFVFMLFLLLITKKWGVFIQILMTLKENRKILIALVLASILITVNWFIYIWAVNTNHIVETSLGYYINPLVSILLGVFILKEKLNRVQIISFCIAALGVLILTVSYGKFPWISFSLAISFGLYGLVKKVIKVDSSIGLTLETMTIAPL</sequence>